<dbReference type="InterPro" id="IPR003812">
    <property type="entry name" value="Fido"/>
</dbReference>
<protein>
    <recommendedName>
        <fullName evidence="1">Fido domain-containing protein</fullName>
    </recommendedName>
</protein>
<evidence type="ECO:0000313" key="3">
    <source>
        <dbReference type="Proteomes" id="UP001500540"/>
    </source>
</evidence>
<evidence type="ECO:0000259" key="1">
    <source>
        <dbReference type="PROSITE" id="PS51459"/>
    </source>
</evidence>
<dbReference type="RefSeq" id="WP_344783079.1">
    <property type="nucleotide sequence ID" value="NZ_BAABAF010000007.1"/>
</dbReference>
<gene>
    <name evidence="2" type="ORF">GCM10022240_19690</name>
</gene>
<keyword evidence="3" id="KW-1185">Reference proteome</keyword>
<accession>A0ABP7GJ79</accession>
<sequence length="178" mass="19351">MAEPVDPHLDVALTVYLPALRVLRDYDEGLLNEAPAGADPAWTLSYDDARRVIDGVRARFPDDALFGAERGDGLRGVVETLYQGFAGHELYPTVQAKGANLLYLIVKDHPLSDGNKRSAAALFVHFLAHNGQLRDAAGRARITNNALAAITLMVAMSDPKEKETMIALVQRMLLEDAG</sequence>
<name>A0ABP7GJ79_9MICO</name>
<feature type="domain" description="Fido" evidence="1">
    <location>
        <begin position="44"/>
        <end position="171"/>
    </location>
</feature>
<evidence type="ECO:0000313" key="2">
    <source>
        <dbReference type="EMBL" id="GAA3767371.1"/>
    </source>
</evidence>
<dbReference type="InterPro" id="IPR036597">
    <property type="entry name" value="Fido-like_dom_sf"/>
</dbReference>
<dbReference type="Gene3D" id="1.20.120.1870">
    <property type="entry name" value="Fic/DOC protein, Fido domain"/>
    <property type="match status" value="1"/>
</dbReference>
<dbReference type="SUPFAM" id="SSF140931">
    <property type="entry name" value="Fic-like"/>
    <property type="match status" value="1"/>
</dbReference>
<comment type="caution">
    <text evidence="2">The sequence shown here is derived from an EMBL/GenBank/DDBJ whole genome shotgun (WGS) entry which is preliminary data.</text>
</comment>
<reference evidence="3" key="1">
    <citation type="journal article" date="2019" name="Int. J. Syst. Evol. Microbiol.">
        <title>The Global Catalogue of Microorganisms (GCM) 10K type strain sequencing project: providing services to taxonomists for standard genome sequencing and annotation.</title>
        <authorList>
            <consortium name="The Broad Institute Genomics Platform"/>
            <consortium name="The Broad Institute Genome Sequencing Center for Infectious Disease"/>
            <person name="Wu L."/>
            <person name="Ma J."/>
        </authorList>
    </citation>
    <scope>NUCLEOTIDE SEQUENCE [LARGE SCALE GENOMIC DNA]</scope>
    <source>
        <strain evidence="3">JCM 16950</strain>
    </source>
</reference>
<proteinExistence type="predicted"/>
<dbReference type="Pfam" id="PF02661">
    <property type="entry name" value="Fic"/>
    <property type="match status" value="1"/>
</dbReference>
<dbReference type="EMBL" id="BAABAF010000007">
    <property type="protein sequence ID" value="GAA3767371.1"/>
    <property type="molecule type" value="Genomic_DNA"/>
</dbReference>
<dbReference type="Proteomes" id="UP001500540">
    <property type="component" value="Unassembled WGS sequence"/>
</dbReference>
<organism evidence="2 3">
    <name type="scientific">Microbacterium kribbense</name>
    <dbReference type="NCBI Taxonomy" id="433645"/>
    <lineage>
        <taxon>Bacteria</taxon>
        <taxon>Bacillati</taxon>
        <taxon>Actinomycetota</taxon>
        <taxon>Actinomycetes</taxon>
        <taxon>Micrococcales</taxon>
        <taxon>Microbacteriaceae</taxon>
        <taxon>Microbacterium</taxon>
    </lineage>
</organism>
<dbReference type="PROSITE" id="PS51459">
    <property type="entry name" value="FIDO"/>
    <property type="match status" value="1"/>
</dbReference>
<dbReference type="InterPro" id="IPR053737">
    <property type="entry name" value="Type_II_TA_Toxin"/>
</dbReference>